<keyword evidence="13" id="KW-1185">Reference proteome</keyword>
<dbReference type="NCBIfam" id="NF004040">
    <property type="entry name" value="PRK05537.1"/>
    <property type="match status" value="1"/>
</dbReference>
<feature type="domain" description="Sulphate adenylyltransferase catalytic" evidence="10">
    <location>
        <begin position="187"/>
        <end position="401"/>
    </location>
</feature>
<dbReference type="Gene3D" id="3.40.50.620">
    <property type="entry name" value="HUPs"/>
    <property type="match status" value="1"/>
</dbReference>
<evidence type="ECO:0000313" key="12">
    <source>
        <dbReference type="EMBL" id="AVP95759.1"/>
    </source>
</evidence>
<dbReference type="GO" id="GO:0019379">
    <property type="term" value="P:sulfate assimilation, phosphoadenylyl sulfate reduction by phosphoadenylyl-sulfate reductase (thioredoxin)"/>
    <property type="evidence" value="ECO:0007669"/>
    <property type="project" value="TreeGrafter"/>
</dbReference>
<dbReference type="Pfam" id="PF01747">
    <property type="entry name" value="ATP-sulfurylase"/>
    <property type="match status" value="1"/>
</dbReference>
<dbReference type="HAMAP" id="MF_00065">
    <property type="entry name" value="Adenylyl_sulf_kinase"/>
    <property type="match status" value="1"/>
</dbReference>
<dbReference type="UniPathway" id="UPA00140">
    <property type="reaction ID" value="UER00205"/>
</dbReference>
<dbReference type="Gene3D" id="3.40.50.300">
    <property type="entry name" value="P-loop containing nucleotide triphosphate hydrolases"/>
    <property type="match status" value="1"/>
</dbReference>
<dbReference type="Pfam" id="PF14306">
    <property type="entry name" value="PUA_2"/>
    <property type="match status" value="1"/>
</dbReference>
<evidence type="ECO:0000256" key="3">
    <source>
        <dbReference type="ARBA" id="ARBA00022679"/>
    </source>
</evidence>
<dbReference type="GO" id="GO:0004020">
    <property type="term" value="F:adenylylsulfate kinase activity"/>
    <property type="evidence" value="ECO:0007669"/>
    <property type="project" value="UniProtKB-UniRule"/>
</dbReference>
<dbReference type="InterPro" id="IPR015947">
    <property type="entry name" value="PUA-like_sf"/>
</dbReference>
<dbReference type="InterPro" id="IPR014729">
    <property type="entry name" value="Rossmann-like_a/b/a_fold"/>
</dbReference>
<dbReference type="InterPro" id="IPR050512">
    <property type="entry name" value="Sulf_AdTrans/APS_kinase"/>
</dbReference>
<dbReference type="GO" id="GO:0010134">
    <property type="term" value="P:sulfate assimilation via adenylyl sulfate reduction"/>
    <property type="evidence" value="ECO:0007669"/>
    <property type="project" value="TreeGrafter"/>
</dbReference>
<dbReference type="InterPro" id="IPR002650">
    <property type="entry name" value="Sulphate_adenylyltransferase"/>
</dbReference>
<name>A0A2P1PLP6_9GAMM</name>
<organism evidence="12 13">
    <name type="scientific">Ahniella affigens</name>
    <dbReference type="NCBI Taxonomy" id="2021234"/>
    <lineage>
        <taxon>Bacteria</taxon>
        <taxon>Pseudomonadati</taxon>
        <taxon>Pseudomonadota</taxon>
        <taxon>Gammaproteobacteria</taxon>
        <taxon>Lysobacterales</taxon>
        <taxon>Rhodanobacteraceae</taxon>
        <taxon>Ahniella</taxon>
    </lineage>
</organism>
<feature type="binding site" evidence="8">
    <location>
        <begin position="417"/>
        <end position="424"/>
    </location>
    <ligand>
        <name>ATP</name>
        <dbReference type="ChEBI" id="CHEBI:30616"/>
    </ligand>
</feature>
<feature type="domain" description="APS kinase" evidence="9">
    <location>
        <begin position="410"/>
        <end position="561"/>
    </location>
</feature>
<evidence type="ECO:0000256" key="8">
    <source>
        <dbReference type="HAMAP-Rule" id="MF_00065"/>
    </source>
</evidence>
<evidence type="ECO:0000259" key="11">
    <source>
        <dbReference type="Pfam" id="PF14306"/>
    </source>
</evidence>
<comment type="catalytic activity">
    <reaction evidence="1 8">
        <text>adenosine 5'-phosphosulfate + ATP = 3'-phosphoadenylyl sulfate + ADP + H(+)</text>
        <dbReference type="Rhea" id="RHEA:24152"/>
        <dbReference type="ChEBI" id="CHEBI:15378"/>
        <dbReference type="ChEBI" id="CHEBI:30616"/>
        <dbReference type="ChEBI" id="CHEBI:58243"/>
        <dbReference type="ChEBI" id="CHEBI:58339"/>
        <dbReference type="ChEBI" id="CHEBI:456216"/>
        <dbReference type="EC" id="2.7.1.25"/>
    </reaction>
</comment>
<dbReference type="AlphaFoldDB" id="A0A2P1PLP6"/>
<dbReference type="CDD" id="cd02027">
    <property type="entry name" value="APSK"/>
    <property type="match status" value="1"/>
</dbReference>
<comment type="caution">
    <text evidence="8">Lacks conserved residue(s) required for the propagation of feature annotation.</text>
</comment>
<gene>
    <name evidence="8" type="primary">cysC</name>
    <name evidence="12" type="ORF">C7S18_00460</name>
</gene>
<evidence type="ECO:0000256" key="6">
    <source>
        <dbReference type="ARBA" id="ARBA00022840"/>
    </source>
</evidence>
<evidence type="ECO:0000313" key="13">
    <source>
        <dbReference type="Proteomes" id="UP000241074"/>
    </source>
</evidence>
<dbReference type="Gene3D" id="3.10.400.10">
    <property type="entry name" value="Sulfate adenylyltransferase"/>
    <property type="match status" value="1"/>
</dbReference>
<dbReference type="Proteomes" id="UP000241074">
    <property type="component" value="Chromosome"/>
</dbReference>
<dbReference type="GO" id="GO:0005524">
    <property type="term" value="F:ATP binding"/>
    <property type="evidence" value="ECO:0007669"/>
    <property type="project" value="UniProtKB-UniRule"/>
</dbReference>
<dbReference type="EC" id="2.7.1.25" evidence="8"/>
<dbReference type="SUPFAM" id="SSF88697">
    <property type="entry name" value="PUA domain-like"/>
    <property type="match status" value="1"/>
</dbReference>
<keyword evidence="8" id="KW-0597">Phosphoprotein</keyword>
<dbReference type="Pfam" id="PF01583">
    <property type="entry name" value="APS_kinase"/>
    <property type="match status" value="1"/>
</dbReference>
<keyword evidence="4 12" id="KW-0548">Nucleotidyltransferase</keyword>
<dbReference type="KEGG" id="xba:C7S18_00460"/>
<keyword evidence="5 8" id="KW-0547">Nucleotide-binding</keyword>
<evidence type="ECO:0000259" key="9">
    <source>
        <dbReference type="Pfam" id="PF01583"/>
    </source>
</evidence>
<evidence type="ECO:0000256" key="7">
    <source>
        <dbReference type="ARBA" id="ARBA00049370"/>
    </source>
</evidence>
<dbReference type="SUPFAM" id="SSF52540">
    <property type="entry name" value="P-loop containing nucleoside triphosphate hydrolases"/>
    <property type="match status" value="1"/>
</dbReference>
<keyword evidence="6 8" id="KW-0067">ATP-binding</keyword>
<dbReference type="PANTHER" id="PTHR42700">
    <property type="entry name" value="SULFATE ADENYLYLTRANSFERASE"/>
    <property type="match status" value="1"/>
</dbReference>
<reference evidence="12 13" key="2">
    <citation type="submission" date="2018-03" db="EMBL/GenBank/DDBJ databases">
        <authorList>
            <person name="Keele B.F."/>
        </authorList>
    </citation>
    <scope>NUCLEOTIDE SEQUENCE [LARGE SCALE GENOMIC DNA]</scope>
    <source>
        <strain evidence="12 13">D13</strain>
    </source>
</reference>
<dbReference type="InterPro" id="IPR024951">
    <property type="entry name" value="Sulfurylase_cat_dom"/>
</dbReference>
<dbReference type="InterPro" id="IPR027417">
    <property type="entry name" value="P-loop_NTPase"/>
</dbReference>
<keyword evidence="8" id="KW-0418">Kinase</keyword>
<dbReference type="PANTHER" id="PTHR42700:SF1">
    <property type="entry name" value="SULFATE ADENYLYLTRANSFERASE"/>
    <property type="match status" value="1"/>
</dbReference>
<protein>
    <recommendedName>
        <fullName evidence="8">Adenylyl-sulfate kinase</fullName>
        <ecNumber evidence="8">2.7.1.25</ecNumber>
    </recommendedName>
    <alternativeName>
        <fullName evidence="8">APS kinase</fullName>
    </alternativeName>
    <alternativeName>
        <fullName evidence="8">ATP adenosine-5'-phosphosulfate 3'-phosphotransferase</fullName>
    </alternativeName>
    <alternativeName>
        <fullName evidence="8">Adenosine-5'-phosphosulfate kinase</fullName>
    </alternativeName>
</protein>
<sequence>MSAVSAAVKTPAGANLPELNTPYGGSLRDLLLPADAALALKARIPSLPSVDLTDRQLCDLELLLNGAFSPLQGFLNQNDYESVVTDLRLADGTLWPLPITLDVSEAVAEKLSVGAELALRDAEGTPLAVLDVESIYRPDLAREAELVFGTQDALHPAVADLQKRTQPVYLGGKLRGLALPRHFDFEALRETPAQVRADLEARGWEQLVAFQTRNPIHRAHQELTVRAAAKAGGNVLLQPVVGRTKPGDVDHYTRVRCYQAILKHYPKGTVKLSLLPLAMRMAGPREAVLHAIIRKNYGASHFIVGRDHAGPGNDSTGKPFYEPYAAQELLVRHQQEIGIKVLPFPALVYASNRNTYVAQNELKADDVVADISGTELRRRLVTGESIPDWFTYPEVAEVLRARYPAKGARGGVVFFTGLSGSGKSTIANALIAKLSEQTARSVTLLDGDLVRKHLSKGLGFSKEDRSANVQRIGFVAAEVARHGGLAVCAPIAPYADDRKAVRDLVQGSGAAFIEIHVATSLEICEARDRKGLYAQARAGKLKQFTGIDDPYEAPEKPELRFDTDGQDPGVLAAQIVEALKTQGVIA</sequence>
<dbReference type="InterPro" id="IPR025980">
    <property type="entry name" value="ATP-Sase_PUA-like_dom"/>
</dbReference>
<comment type="similarity">
    <text evidence="8">Belongs to the APS kinase family.</text>
</comment>
<evidence type="ECO:0000256" key="4">
    <source>
        <dbReference type="ARBA" id="ARBA00022695"/>
    </source>
</evidence>
<reference evidence="12 13" key="1">
    <citation type="submission" date="2018-03" db="EMBL/GenBank/DDBJ databases">
        <title>Ahniella affigens gen. nov., sp. nov., a gammaproteobacterium isolated from sandy soil near a stream.</title>
        <authorList>
            <person name="Ko Y."/>
            <person name="Kim J.-H."/>
        </authorList>
    </citation>
    <scope>NUCLEOTIDE SEQUENCE [LARGE SCALE GENOMIC DNA]</scope>
    <source>
        <strain evidence="12 13">D13</strain>
    </source>
</reference>
<accession>A0A2P1PLP6</accession>
<dbReference type="CDD" id="cd00517">
    <property type="entry name" value="ATPS"/>
    <property type="match status" value="1"/>
</dbReference>
<comment type="pathway">
    <text evidence="2 8">Sulfur metabolism; hydrogen sulfide biosynthesis; sulfite from sulfate: step 2/3.</text>
</comment>
<comment type="function">
    <text evidence="8">Catalyzes the synthesis of activated sulfate.</text>
</comment>
<dbReference type="GO" id="GO:0005737">
    <property type="term" value="C:cytoplasm"/>
    <property type="evidence" value="ECO:0007669"/>
    <property type="project" value="TreeGrafter"/>
</dbReference>
<dbReference type="GO" id="GO:0004781">
    <property type="term" value="F:sulfate adenylyltransferase (ATP) activity"/>
    <property type="evidence" value="ECO:0007669"/>
    <property type="project" value="UniProtKB-EC"/>
</dbReference>
<dbReference type="NCBIfam" id="NF003013">
    <property type="entry name" value="PRK03846.1"/>
    <property type="match status" value="1"/>
</dbReference>
<evidence type="ECO:0000256" key="1">
    <source>
        <dbReference type="ARBA" id="ARBA00001823"/>
    </source>
</evidence>
<evidence type="ECO:0000259" key="10">
    <source>
        <dbReference type="Pfam" id="PF01747"/>
    </source>
</evidence>
<dbReference type="GO" id="GO:0070814">
    <property type="term" value="P:hydrogen sulfide biosynthetic process"/>
    <property type="evidence" value="ECO:0007669"/>
    <property type="project" value="UniProtKB-UniRule"/>
</dbReference>
<dbReference type="InterPro" id="IPR059117">
    <property type="entry name" value="APS_kinase_dom"/>
</dbReference>
<dbReference type="InterPro" id="IPR002891">
    <property type="entry name" value="APS"/>
</dbReference>
<feature type="domain" description="ATP-sulfurylase PUA-like" evidence="11">
    <location>
        <begin position="21"/>
        <end position="176"/>
    </location>
</feature>
<dbReference type="EMBL" id="CP027860">
    <property type="protein sequence ID" value="AVP95759.1"/>
    <property type="molecule type" value="Genomic_DNA"/>
</dbReference>
<dbReference type="NCBIfam" id="TIGR00455">
    <property type="entry name" value="apsK"/>
    <property type="match status" value="1"/>
</dbReference>
<evidence type="ECO:0000256" key="2">
    <source>
        <dbReference type="ARBA" id="ARBA00004806"/>
    </source>
</evidence>
<dbReference type="NCBIfam" id="TIGR00339">
    <property type="entry name" value="sopT"/>
    <property type="match status" value="1"/>
</dbReference>
<keyword evidence="3 8" id="KW-0808">Transferase</keyword>
<dbReference type="FunFam" id="3.40.50.300:FF:000802">
    <property type="entry name" value="Sulfate adenylyltransferase"/>
    <property type="match status" value="1"/>
</dbReference>
<proteinExistence type="inferred from homology"/>
<evidence type="ECO:0000256" key="5">
    <source>
        <dbReference type="ARBA" id="ARBA00022741"/>
    </source>
</evidence>
<dbReference type="SUPFAM" id="SSF52374">
    <property type="entry name" value="Nucleotidylyl transferase"/>
    <property type="match status" value="1"/>
</dbReference>
<dbReference type="OrthoDB" id="9804504at2"/>
<comment type="catalytic activity">
    <reaction evidence="7">
        <text>sulfate + ATP + H(+) = adenosine 5'-phosphosulfate + diphosphate</text>
        <dbReference type="Rhea" id="RHEA:18133"/>
        <dbReference type="ChEBI" id="CHEBI:15378"/>
        <dbReference type="ChEBI" id="CHEBI:16189"/>
        <dbReference type="ChEBI" id="CHEBI:30616"/>
        <dbReference type="ChEBI" id="CHEBI:33019"/>
        <dbReference type="ChEBI" id="CHEBI:58243"/>
        <dbReference type="EC" id="2.7.7.4"/>
    </reaction>
</comment>
<dbReference type="RefSeq" id="WP_106889688.1">
    <property type="nucleotide sequence ID" value="NZ_CP027860.1"/>
</dbReference>